<dbReference type="Proteomes" id="UP000198424">
    <property type="component" value="Unassembled WGS sequence"/>
</dbReference>
<dbReference type="InterPro" id="IPR051396">
    <property type="entry name" value="Bact_Antivir_Def_Nuclease"/>
</dbReference>
<dbReference type="InterPro" id="IPR041427">
    <property type="entry name" value="AbiJ-NTD3"/>
</dbReference>
<dbReference type="PANTHER" id="PTHR43581:SF4">
    <property type="entry name" value="ATP_GTP PHOSPHATASE"/>
    <property type="match status" value="1"/>
</dbReference>
<dbReference type="InterPro" id="IPR027417">
    <property type="entry name" value="P-loop_NTPase"/>
</dbReference>
<dbReference type="STRING" id="991.IW20_19465"/>
<evidence type="ECO:0008006" key="7">
    <source>
        <dbReference type="Google" id="ProtNLM"/>
    </source>
</evidence>
<dbReference type="Pfam" id="PF18860">
    <property type="entry name" value="AbiJ_NTD3"/>
    <property type="match status" value="1"/>
</dbReference>
<dbReference type="EMBL" id="MUGY01000013">
    <property type="protein sequence ID" value="OXA93669.1"/>
    <property type="molecule type" value="Genomic_DNA"/>
</dbReference>
<dbReference type="eggNOG" id="COG1131">
    <property type="taxonomic scope" value="Bacteria"/>
</dbReference>
<dbReference type="AlphaFoldDB" id="A0A086A455"/>
<evidence type="ECO:0000313" key="4">
    <source>
        <dbReference type="EMBL" id="OXA93669.1"/>
    </source>
</evidence>
<evidence type="ECO:0000259" key="2">
    <source>
        <dbReference type="Pfam" id="PF18860"/>
    </source>
</evidence>
<dbReference type="SUPFAM" id="SSF52540">
    <property type="entry name" value="P-loop containing nucleoside triphosphate hydrolases"/>
    <property type="match status" value="1"/>
</dbReference>
<accession>A0A086A455</accession>
<dbReference type="OrthoDB" id="9815944at2"/>
<evidence type="ECO:0000313" key="5">
    <source>
        <dbReference type="Proteomes" id="UP000028712"/>
    </source>
</evidence>
<dbReference type="PANTHER" id="PTHR43581">
    <property type="entry name" value="ATP/GTP PHOSPHATASE"/>
    <property type="match status" value="1"/>
</dbReference>
<dbReference type="EMBL" id="JPRM01000035">
    <property type="protein sequence ID" value="KFF11469.1"/>
    <property type="molecule type" value="Genomic_DNA"/>
</dbReference>
<dbReference type="Proteomes" id="UP000028712">
    <property type="component" value="Unassembled WGS sequence"/>
</dbReference>
<gene>
    <name evidence="4" type="ORF">B0A62_13030</name>
    <name evidence="3" type="ORF">IW20_19465</name>
</gene>
<evidence type="ECO:0000259" key="1">
    <source>
        <dbReference type="Pfam" id="PF13175"/>
    </source>
</evidence>
<keyword evidence="6" id="KW-1185">Reference proteome</keyword>
<feature type="domain" description="AbiJ-NTD3" evidence="2">
    <location>
        <begin position="3"/>
        <end position="139"/>
    </location>
</feature>
<protein>
    <recommendedName>
        <fullName evidence="7">AAA+ ATPase domain-containing protein</fullName>
    </recommendedName>
</protein>
<name>A0A086A455_FLAHY</name>
<comment type="caution">
    <text evidence="3">The sequence shown here is derived from an EMBL/GenBank/DDBJ whole genome shotgun (WGS) entry which is preliminary data.</text>
</comment>
<sequence length="641" mass="75642">MKLSKILKREILKKILEQHNPFGESDNIMSFLSRIWELDIMPSTDSRFEDAFGDIQQHIVYNDDWNFEYLFEERLDLLSDDKQFKVFLETILHPDIRQTEDEIMKFYLVINPYLEKEKYRFVIVNYLRDFPIYEIKLITDTDDIPADIKLNDIPFFVEWEPDGHNDKFHSHITPEVFPSFVLAFNDGWNDFRRMTQFYLFYYQSDSTFHKIGYVKIMNGTEETRDVLGDSFTNLSQGFCSLGQEYEYYEKLKLHLGKNFESVLWALKDAAFYPEVNDKFEKHFTFKNSLIRFDQAEQLLREAKYRIYDYNLSSLYSFKYTFKPKFSKTSVDLEFNFDNDEDFANRIYALIGKNGTGKTQLMTSLPFDISQKADNKFMPRTPLFSKVISVSYSAFDTFEIPKKTSSFNYLYCGLKDENGERLSERQQIMRFHSAWKRIKTLERMIQWIKILENFLDQEILDLFIVLDESGDYDVSLEGFGKARKMLSSGQSILLYIITEIVANIRYDSIILYDEPETHLHPNAISQLMNTIYALVNKFQSYCIIATHSPLVIQELLSRNVYVIEKEGSVPSVRKLSYETFGENLTVLTEEIFGNRSVPKQYKKILQKLVEKGNTFEEILDIVEADDIPLSLNARLFLKSIEK</sequence>
<evidence type="ECO:0000313" key="3">
    <source>
        <dbReference type="EMBL" id="KFF11469.1"/>
    </source>
</evidence>
<dbReference type="Gene3D" id="3.40.50.300">
    <property type="entry name" value="P-loop containing nucleotide triphosphate hydrolases"/>
    <property type="match status" value="1"/>
</dbReference>
<dbReference type="InterPro" id="IPR041685">
    <property type="entry name" value="AAA_GajA/Old/RecF-like"/>
</dbReference>
<reference evidence="3 5" key="1">
    <citation type="submission" date="2014-07" db="EMBL/GenBank/DDBJ databases">
        <title>Genome of Flavobacterium hydatis DSM 2063.</title>
        <authorList>
            <person name="Pipes S.E."/>
            <person name="Stropko S.J."/>
            <person name="Newman J.D."/>
        </authorList>
    </citation>
    <scope>NUCLEOTIDE SEQUENCE [LARGE SCALE GENOMIC DNA]</scope>
    <source>
        <strain evidence="3 5">DSM 2063</strain>
    </source>
</reference>
<dbReference type="Pfam" id="PF13175">
    <property type="entry name" value="AAA_15"/>
    <property type="match status" value="1"/>
</dbReference>
<organism evidence="3 5">
    <name type="scientific">Flavobacterium hydatis</name>
    <name type="common">Cytophaga aquatilis</name>
    <dbReference type="NCBI Taxonomy" id="991"/>
    <lineage>
        <taxon>Bacteria</taxon>
        <taxon>Pseudomonadati</taxon>
        <taxon>Bacteroidota</taxon>
        <taxon>Flavobacteriia</taxon>
        <taxon>Flavobacteriales</taxon>
        <taxon>Flavobacteriaceae</taxon>
        <taxon>Flavobacterium</taxon>
    </lineage>
</organism>
<feature type="domain" description="Endonuclease GajA/Old nuclease/RecF-like AAA" evidence="1">
    <location>
        <begin position="448"/>
        <end position="551"/>
    </location>
</feature>
<proteinExistence type="predicted"/>
<dbReference type="RefSeq" id="WP_035626039.1">
    <property type="nucleotide sequence ID" value="NZ_JBEWQG010000002.1"/>
</dbReference>
<reference evidence="4 6" key="2">
    <citation type="submission" date="2016-11" db="EMBL/GenBank/DDBJ databases">
        <title>Whole genomes of Flavobacteriaceae.</title>
        <authorList>
            <person name="Stine C."/>
            <person name="Li C."/>
            <person name="Tadesse D."/>
        </authorList>
    </citation>
    <scope>NUCLEOTIDE SEQUENCE [LARGE SCALE GENOMIC DNA]</scope>
    <source>
        <strain evidence="4 6">ATCC 29551</strain>
    </source>
</reference>
<evidence type="ECO:0000313" key="6">
    <source>
        <dbReference type="Proteomes" id="UP000198424"/>
    </source>
</evidence>